<evidence type="ECO:0000313" key="2">
    <source>
        <dbReference type="Proteomes" id="UP000499080"/>
    </source>
</evidence>
<sequence>MGAGGLGFPVGDAVPLPFWITFCTPLTQRGRIPVWETVLLCRHTVPHCRTDCAPLSGRLCPPVRKTVSHSREDCDVPSGRLCPTVGQTAPSRPEDCVPLSGRLCRPVRLTVYNCRSDCAVPSGRL</sequence>
<keyword evidence="2" id="KW-1185">Reference proteome</keyword>
<dbReference type="EMBL" id="BGPR01081313">
    <property type="protein sequence ID" value="GBL82470.1"/>
    <property type="molecule type" value="Genomic_DNA"/>
</dbReference>
<reference evidence="1 2" key="1">
    <citation type="journal article" date="2019" name="Sci. Rep.">
        <title>Orb-weaving spider Araneus ventricosus genome elucidates the spidroin gene catalogue.</title>
        <authorList>
            <person name="Kono N."/>
            <person name="Nakamura H."/>
            <person name="Ohtoshi R."/>
            <person name="Moran D.A.P."/>
            <person name="Shinohara A."/>
            <person name="Yoshida Y."/>
            <person name="Fujiwara M."/>
            <person name="Mori M."/>
            <person name="Tomita M."/>
            <person name="Arakawa K."/>
        </authorList>
    </citation>
    <scope>NUCLEOTIDE SEQUENCE [LARGE SCALE GENOMIC DNA]</scope>
</reference>
<dbReference type="Proteomes" id="UP000499080">
    <property type="component" value="Unassembled WGS sequence"/>
</dbReference>
<proteinExistence type="predicted"/>
<comment type="caution">
    <text evidence="1">The sequence shown here is derived from an EMBL/GenBank/DDBJ whole genome shotgun (WGS) entry which is preliminary data.</text>
</comment>
<evidence type="ECO:0000313" key="1">
    <source>
        <dbReference type="EMBL" id="GBL82470.1"/>
    </source>
</evidence>
<accession>A0A4Y2ARS5</accession>
<name>A0A4Y2ARS5_ARAVE</name>
<dbReference type="AlphaFoldDB" id="A0A4Y2ARS5"/>
<protein>
    <submittedName>
        <fullName evidence="1">Uncharacterized protein</fullName>
    </submittedName>
</protein>
<gene>
    <name evidence="1" type="ORF">AVEN_56017_1</name>
</gene>
<organism evidence="1 2">
    <name type="scientific">Araneus ventricosus</name>
    <name type="common">Orbweaver spider</name>
    <name type="synonym">Epeira ventricosa</name>
    <dbReference type="NCBI Taxonomy" id="182803"/>
    <lineage>
        <taxon>Eukaryota</taxon>
        <taxon>Metazoa</taxon>
        <taxon>Ecdysozoa</taxon>
        <taxon>Arthropoda</taxon>
        <taxon>Chelicerata</taxon>
        <taxon>Arachnida</taxon>
        <taxon>Araneae</taxon>
        <taxon>Araneomorphae</taxon>
        <taxon>Entelegynae</taxon>
        <taxon>Araneoidea</taxon>
        <taxon>Araneidae</taxon>
        <taxon>Araneus</taxon>
    </lineage>
</organism>